<evidence type="ECO:0000256" key="3">
    <source>
        <dbReference type="ARBA" id="ARBA00022737"/>
    </source>
</evidence>
<keyword evidence="3" id="KW-0677">Repeat</keyword>
<dbReference type="InterPro" id="IPR027417">
    <property type="entry name" value="P-loop_NTPase"/>
</dbReference>
<feature type="domain" description="Disease resistance protein winged helix" evidence="10">
    <location>
        <begin position="438"/>
        <end position="518"/>
    </location>
</feature>
<protein>
    <submittedName>
        <fullName evidence="13">Uncharacterized protein</fullName>
    </submittedName>
</protein>
<evidence type="ECO:0000259" key="12">
    <source>
        <dbReference type="Pfam" id="PF25019"/>
    </source>
</evidence>
<dbReference type="InterPro" id="IPR055414">
    <property type="entry name" value="LRR_R13L4/SHOC2-like"/>
</dbReference>
<evidence type="ECO:0000256" key="1">
    <source>
        <dbReference type="ARBA" id="ARBA00008894"/>
    </source>
</evidence>
<evidence type="ECO:0000256" key="6">
    <source>
        <dbReference type="ARBA" id="ARBA00022840"/>
    </source>
</evidence>
<evidence type="ECO:0000313" key="13">
    <source>
        <dbReference type="EnsemblPlants" id="OGLUM01G11490.1"/>
    </source>
</evidence>
<comment type="similarity">
    <text evidence="1">Belongs to the disease resistance NB-LRR family.</text>
</comment>
<reference evidence="13" key="2">
    <citation type="submission" date="2015-04" db="UniProtKB">
        <authorList>
            <consortium name="EnsemblPlants"/>
        </authorList>
    </citation>
    <scope>IDENTIFICATION</scope>
</reference>
<feature type="domain" description="NB-ARC" evidence="8">
    <location>
        <begin position="192"/>
        <end position="356"/>
    </location>
</feature>
<dbReference type="InterPro" id="IPR002182">
    <property type="entry name" value="NB-ARC"/>
</dbReference>
<dbReference type="Pfam" id="PF25019">
    <property type="entry name" value="LRR_R13L1-DRL21"/>
    <property type="match status" value="1"/>
</dbReference>
<keyword evidence="2" id="KW-0433">Leucine-rich repeat</keyword>
<dbReference type="HOGENOM" id="CLU_000837_8_7_1"/>
<dbReference type="STRING" id="40148.A0A0D9Y6B4"/>
<dbReference type="Pfam" id="PF23598">
    <property type="entry name" value="LRR_14"/>
    <property type="match status" value="1"/>
</dbReference>
<keyword evidence="6" id="KW-0067">ATP-binding</keyword>
<evidence type="ECO:0000259" key="9">
    <source>
        <dbReference type="Pfam" id="PF18052"/>
    </source>
</evidence>
<dbReference type="GO" id="GO:0002758">
    <property type="term" value="P:innate immune response-activating signaling pathway"/>
    <property type="evidence" value="ECO:0007669"/>
    <property type="project" value="UniProtKB-ARBA"/>
</dbReference>
<dbReference type="GO" id="GO:0042742">
    <property type="term" value="P:defense response to bacterium"/>
    <property type="evidence" value="ECO:0007669"/>
    <property type="project" value="UniProtKB-ARBA"/>
</dbReference>
<dbReference type="InterPro" id="IPR058922">
    <property type="entry name" value="WHD_DRP"/>
</dbReference>
<dbReference type="InterPro" id="IPR001611">
    <property type="entry name" value="Leu-rich_rpt"/>
</dbReference>
<reference evidence="13" key="1">
    <citation type="submission" date="2013-08" db="EMBL/GenBank/DDBJ databases">
        <title>Oryza genome evolution.</title>
        <authorList>
            <person name="Wing R.A."/>
            <person name="Panaud O."/>
            <person name="Oliveira A.C."/>
        </authorList>
    </citation>
    <scope>NUCLEOTIDE SEQUENCE</scope>
</reference>
<feature type="domain" description="R13L1/DRL21-like LRR repeat region" evidence="12">
    <location>
        <begin position="932"/>
        <end position="1062"/>
    </location>
</feature>
<evidence type="ECO:0000256" key="2">
    <source>
        <dbReference type="ARBA" id="ARBA00022614"/>
    </source>
</evidence>
<evidence type="ECO:0000259" key="10">
    <source>
        <dbReference type="Pfam" id="PF23559"/>
    </source>
</evidence>
<dbReference type="eggNOG" id="KOG4658">
    <property type="taxonomic scope" value="Eukaryota"/>
</dbReference>
<dbReference type="GO" id="GO:0043531">
    <property type="term" value="F:ADP binding"/>
    <property type="evidence" value="ECO:0007669"/>
    <property type="project" value="InterPro"/>
</dbReference>
<dbReference type="InterPro" id="IPR032675">
    <property type="entry name" value="LRR_dom_sf"/>
</dbReference>
<keyword evidence="7" id="KW-0175">Coiled coil</keyword>
<evidence type="ECO:0000256" key="4">
    <source>
        <dbReference type="ARBA" id="ARBA00022741"/>
    </source>
</evidence>
<evidence type="ECO:0000256" key="7">
    <source>
        <dbReference type="ARBA" id="ARBA00023054"/>
    </source>
</evidence>
<sequence length="1302" mass="145299">MAEGALASTIVRQVLTKFGSSVWDELALLCTFRADLAAMEAQFATIRAVLADAEARGGAGGDAAVRDWLRRLRDVAHDIDDFLDACHTDLRRGEGGGDCSVCGGLTPRSFAMAHRLRSLRRELGAVAASKDRFSLSPDARPPASRQLPSVPPMRETISMVDEAKTVGRSADKERLMRLVLDAAGDDDDDDDDGVSVIPIVGIGGLGKTTLAQLAFNDRRANDEVFDPRIWVSMSAGFSLATLVQAVHPIVAAPSERCDLATTTTTNLEAIARFLSMAFTGNKYLLVLDDVWSESHEEWERLRLLLRGGKRGSKIIVTTRSRRIGMMVGTVPPLMLKSLSDEDCWELFKRKAFEEADEELYPKLVRIGKEIVPKCGGVPLAAKALGSMLRFKRNEESWIAVRDSEIWQLDKEETILPSLKLSYDQMPPVLKQCFAYCSVFPRNHEIDKGKLIQQWVALGFVEPSKYGCQPVSDKADDCFEHLLWMSFLQEVDQHDLSKKGLEVDGRVKYKIHDLVHDLAQSVAGDEVQIISAKRVNGRTEACRYASLHDDMGSTDVLWSMLRKVRAFHSWGRSLDINLFLHSRFLRVLDLRGSQIMELPQSVGKLKHLRYLDLSSSLISTLPNCISSLHNLQTLHLYNCINLNVLPMSVCALENLEILNLSACNFHSLPDSIGHLQNLQDLNLSLCSFLVTLPSSIVTLQSLHLLNLKGCGNLEILPDTICSLQNLHFLNLSRCGVLQALPKNIGNLSNLLHLNLSQCTDLESIPTSIGRIKSLHILDLSHCSSLSELPGSIGGLHELQILILSHHASSLALPVSTSHLPNLQTLDLSWNLGLEELPESIGNLHSLKTLILFQCWSLRKLPESITNLMMLESLNFVGCENLAKLPDGMTRITNLKHLRNDQCRSLKQLPNGFGRWTKLETLSLLMIGDKHSSITELKDLNNLTGELRIECWSHKMDLTTAAKRANWRNKKKLSKLTLLWTIPCSADDFENVETFLEVLVPPENLEVLEIDGYMGTRFPSWMMKSMESWLPNLVSLDLSNIPNCSCLPPLGHIPYLQSLHLRYMAGVHSMSSEILVKRQKCVLYQSLKELHFEDMPNLETWPTSAATDDRATQPEGSMFPVLKTVTATGCPKLRPKPCLPDAITDLSISDSSEILSVRKMFGLSSSTSASLLRRLWIRKSDVSSSEWKLLQHRPKLEELTIEYCEMLRVLAEPIRYLTTLRKLKISNCTELGALPEWIGDLVALESLQISCCPKLVSIPKGLQHLTALEELTVTACSSELNENCRKDTGKDWFKICHIPNIVIS</sequence>
<feature type="domain" description="Disease resistance R13L4/SHOC-2-like LRR" evidence="11">
    <location>
        <begin position="564"/>
        <end position="682"/>
    </location>
</feature>
<dbReference type="SMART" id="SM00369">
    <property type="entry name" value="LRR_TYP"/>
    <property type="match status" value="4"/>
</dbReference>
<dbReference type="Proteomes" id="UP000026961">
    <property type="component" value="Chromosome 1"/>
</dbReference>
<evidence type="ECO:0000313" key="14">
    <source>
        <dbReference type="Proteomes" id="UP000026961"/>
    </source>
</evidence>
<dbReference type="GO" id="GO:0005524">
    <property type="term" value="F:ATP binding"/>
    <property type="evidence" value="ECO:0007669"/>
    <property type="project" value="UniProtKB-KW"/>
</dbReference>
<dbReference type="Gene3D" id="3.80.10.10">
    <property type="entry name" value="Ribonuclease Inhibitor"/>
    <property type="match status" value="3"/>
</dbReference>
<dbReference type="PRINTS" id="PR00364">
    <property type="entry name" value="DISEASERSIST"/>
</dbReference>
<dbReference type="Pfam" id="PF23559">
    <property type="entry name" value="WHD_DRP"/>
    <property type="match status" value="1"/>
</dbReference>
<name>A0A0D9Y6B4_9ORYZ</name>
<dbReference type="Pfam" id="PF00931">
    <property type="entry name" value="NB-ARC"/>
    <property type="match status" value="1"/>
</dbReference>
<dbReference type="InterPro" id="IPR041118">
    <property type="entry name" value="Rx_N"/>
</dbReference>
<dbReference type="Gene3D" id="1.20.5.4130">
    <property type="match status" value="1"/>
</dbReference>
<dbReference type="InterPro" id="IPR056789">
    <property type="entry name" value="LRR_R13L1-DRL21"/>
</dbReference>
<dbReference type="Gramene" id="OGLUM01G11490.1">
    <property type="protein sequence ID" value="OGLUM01G11490.1"/>
    <property type="gene ID" value="OGLUM01G11490"/>
</dbReference>
<dbReference type="Gene3D" id="1.10.8.430">
    <property type="entry name" value="Helical domain of apoptotic protease-activating factors"/>
    <property type="match status" value="1"/>
</dbReference>
<dbReference type="PANTHER" id="PTHR36766">
    <property type="entry name" value="PLANT BROAD-SPECTRUM MILDEW RESISTANCE PROTEIN RPW8"/>
    <property type="match status" value="1"/>
</dbReference>
<feature type="domain" description="Disease resistance N-terminal" evidence="9">
    <location>
        <begin position="10"/>
        <end position="94"/>
    </location>
</feature>
<dbReference type="FunFam" id="1.10.10.10:FF:000322">
    <property type="entry name" value="Probable disease resistance protein At1g63360"/>
    <property type="match status" value="1"/>
</dbReference>
<dbReference type="SUPFAM" id="SSF52058">
    <property type="entry name" value="L domain-like"/>
    <property type="match status" value="2"/>
</dbReference>
<dbReference type="InterPro" id="IPR042197">
    <property type="entry name" value="Apaf_helical"/>
</dbReference>
<dbReference type="Pfam" id="PF18052">
    <property type="entry name" value="Rx_N"/>
    <property type="match status" value="1"/>
</dbReference>
<evidence type="ECO:0000259" key="11">
    <source>
        <dbReference type="Pfam" id="PF23598"/>
    </source>
</evidence>
<dbReference type="Gene3D" id="1.10.10.10">
    <property type="entry name" value="Winged helix-like DNA-binding domain superfamily/Winged helix DNA-binding domain"/>
    <property type="match status" value="1"/>
</dbReference>
<dbReference type="GO" id="GO:0009626">
    <property type="term" value="P:plant-type hypersensitive response"/>
    <property type="evidence" value="ECO:0007669"/>
    <property type="project" value="UniProtKB-ARBA"/>
</dbReference>
<dbReference type="Gene3D" id="3.40.50.300">
    <property type="entry name" value="P-loop containing nucleotide triphosphate hydrolases"/>
    <property type="match status" value="1"/>
</dbReference>
<dbReference type="InterPro" id="IPR003591">
    <property type="entry name" value="Leu-rich_rpt_typical-subtyp"/>
</dbReference>
<dbReference type="SUPFAM" id="SSF52540">
    <property type="entry name" value="P-loop containing nucleoside triphosphate hydrolases"/>
    <property type="match status" value="1"/>
</dbReference>
<organism evidence="13">
    <name type="scientific">Oryza glumipatula</name>
    <dbReference type="NCBI Taxonomy" id="40148"/>
    <lineage>
        <taxon>Eukaryota</taxon>
        <taxon>Viridiplantae</taxon>
        <taxon>Streptophyta</taxon>
        <taxon>Embryophyta</taxon>
        <taxon>Tracheophyta</taxon>
        <taxon>Spermatophyta</taxon>
        <taxon>Magnoliopsida</taxon>
        <taxon>Liliopsida</taxon>
        <taxon>Poales</taxon>
        <taxon>Poaceae</taxon>
        <taxon>BOP clade</taxon>
        <taxon>Oryzoideae</taxon>
        <taxon>Oryzeae</taxon>
        <taxon>Oryzinae</taxon>
        <taxon>Oryza</taxon>
    </lineage>
</organism>
<evidence type="ECO:0000259" key="8">
    <source>
        <dbReference type="Pfam" id="PF00931"/>
    </source>
</evidence>
<evidence type="ECO:0000256" key="5">
    <source>
        <dbReference type="ARBA" id="ARBA00022821"/>
    </source>
</evidence>
<accession>A0A0D9Y6B4</accession>
<dbReference type="EnsemblPlants" id="OGLUM01G11490.1">
    <property type="protein sequence ID" value="OGLUM01G11490.1"/>
    <property type="gene ID" value="OGLUM01G11490"/>
</dbReference>
<keyword evidence="4" id="KW-0547">Nucleotide-binding</keyword>
<dbReference type="Pfam" id="PF00560">
    <property type="entry name" value="LRR_1"/>
    <property type="match status" value="2"/>
</dbReference>
<proteinExistence type="inferred from homology"/>
<reference evidence="13" key="3">
    <citation type="submission" date="2018-05" db="EMBL/GenBank/DDBJ databases">
        <title>OgluRS3 (Oryza glumaepatula Reference Sequence Version 3).</title>
        <authorList>
            <person name="Zhang J."/>
            <person name="Kudrna D."/>
            <person name="Lee S."/>
            <person name="Talag J."/>
            <person name="Welchert J."/>
            <person name="Wing R.A."/>
        </authorList>
    </citation>
    <scope>NUCLEOTIDE SEQUENCE [LARGE SCALE GENOMIC DNA]</scope>
</reference>
<keyword evidence="5" id="KW-0611">Plant defense</keyword>
<dbReference type="PANTHER" id="PTHR36766:SF39">
    <property type="entry name" value="DISEASE RESISTANCE PROTEIN RGA3"/>
    <property type="match status" value="1"/>
</dbReference>
<dbReference type="InterPro" id="IPR036388">
    <property type="entry name" value="WH-like_DNA-bd_sf"/>
</dbReference>
<keyword evidence="14" id="KW-1185">Reference proteome</keyword>